<keyword evidence="6" id="KW-0732">Signal</keyword>
<dbReference type="Pfam" id="PF10566">
    <property type="entry name" value="Glyco_hydro_97"/>
    <property type="match status" value="1"/>
</dbReference>
<dbReference type="SUPFAM" id="SSF51445">
    <property type="entry name" value="(Trans)glycosidases"/>
    <property type="match status" value="1"/>
</dbReference>
<comment type="subunit">
    <text evidence="2">Monomer.</text>
</comment>
<comment type="cofactor">
    <cofactor evidence="1">
        <name>Ca(2+)</name>
        <dbReference type="ChEBI" id="CHEBI:29108"/>
    </cofactor>
</comment>
<feature type="chain" id="PRO_5017630719" evidence="6">
    <location>
        <begin position="19"/>
        <end position="649"/>
    </location>
</feature>
<keyword evidence="5" id="KW-0326">Glycosidase</keyword>
<keyword evidence="11" id="KW-1185">Reference proteome</keyword>
<keyword evidence="3" id="KW-0378">Hydrolase</keyword>
<dbReference type="InterPro" id="IPR013780">
    <property type="entry name" value="Glyco_hydro_b"/>
</dbReference>
<feature type="signal peptide" evidence="6">
    <location>
        <begin position="1"/>
        <end position="18"/>
    </location>
</feature>
<feature type="domain" description="Glycosyl-hydrolase 97 catalytic" evidence="7">
    <location>
        <begin position="300"/>
        <end position="452"/>
    </location>
</feature>
<keyword evidence="4" id="KW-0106">Calcium</keyword>
<dbReference type="Pfam" id="PF14509">
    <property type="entry name" value="GH97_C"/>
    <property type="match status" value="1"/>
</dbReference>
<dbReference type="Pfam" id="PF14508">
    <property type="entry name" value="GH97_N"/>
    <property type="match status" value="1"/>
</dbReference>
<dbReference type="RefSeq" id="WP_115814476.1">
    <property type="nucleotide sequence ID" value="NZ_QUNI01000012.1"/>
</dbReference>
<dbReference type="InterPro" id="IPR029486">
    <property type="entry name" value="GH97_N"/>
</dbReference>
<dbReference type="InterPro" id="IPR019563">
    <property type="entry name" value="GH97_catalytic"/>
</dbReference>
<sequence>MKQIIYLFLFFCSSITFAQKEILSSPDGHLKIQINLKESITYSVLLDNEAIFENNSLNLRLKDQVLGKQSKLIGKKTETVNRQDKVVIPLKFSTVTNQYNALKLNLKGNYSVEFRAYNNGIAYRFITDLKQTDIEVYDEEFTVNTPVNYTAHLQQTGSFKTSYEDVYSKLNTKDFNSETRMAALPVLLSTPQDYKILISESNLTDYPAMFLKGIAPNKIKGVFPKVPLTFEDEGDRSVKITSQADYIAKTIGKRSFPWRYFVITKKDTQLLENTMTYNLAETSKIKDPSWIKPGQVSWEWWNDASPYHVDFVSGYNEATYKYYIDFASNFGIPYIIMDEGWAKSTTDPFTPNPDINLFELIEYGKKKNVKIVLWLTWLTVEHHFDLFKTFSDWGIAGVKIDFMDRSDQWMVNYYERVIKEAAKNKLFVDFHGSFKPAGLEYAYPNLLSYEGVRGLEQMGGATVDNSLYLPFIRNAVGPMDFTPGAMINMQPEVYRSERPNSAGMGTRTFQMALYVVFESGLQMLADNPTNYYQNKECTEFITQVPTTWDETIALEAKAGEYALVAKRKGDQWYIGGITNGSQETRDFKIKLDFLDSSKEYDMISFEDGVNAGRQAMDYKKQQQTVNKEQIISIKMVKNGGWTARMTVKK</sequence>
<dbReference type="Gene3D" id="3.20.20.70">
    <property type="entry name" value="Aldolase class I"/>
    <property type="match status" value="1"/>
</dbReference>
<evidence type="ECO:0000256" key="2">
    <source>
        <dbReference type="ARBA" id="ARBA00011245"/>
    </source>
</evidence>
<evidence type="ECO:0000256" key="4">
    <source>
        <dbReference type="ARBA" id="ARBA00022837"/>
    </source>
</evidence>
<protein>
    <submittedName>
        <fullName evidence="10">Alpha-glucosidase</fullName>
    </submittedName>
</protein>
<dbReference type="InterPro" id="IPR013785">
    <property type="entry name" value="Aldolase_TIM"/>
</dbReference>
<reference evidence="10 11" key="1">
    <citation type="submission" date="2018-08" db="EMBL/GenBank/DDBJ databases">
        <title>Genomic Encyclopedia of Archaeal and Bacterial Type Strains, Phase II (KMG-II): from individual species to whole genera.</title>
        <authorList>
            <person name="Goeker M."/>
        </authorList>
    </citation>
    <scope>NUCLEOTIDE SEQUENCE [LARGE SCALE GENOMIC DNA]</scope>
    <source>
        <strain evidence="10 11">DSM 100880</strain>
    </source>
</reference>
<dbReference type="Proteomes" id="UP000257136">
    <property type="component" value="Unassembled WGS sequence"/>
</dbReference>
<dbReference type="PANTHER" id="PTHR35803:SF2">
    <property type="entry name" value="RETAINING ALPHA-GALACTOSIDASE"/>
    <property type="match status" value="1"/>
</dbReference>
<dbReference type="Gene3D" id="2.60.40.1180">
    <property type="entry name" value="Golgi alpha-mannosidase II"/>
    <property type="match status" value="1"/>
</dbReference>
<dbReference type="InterPro" id="IPR052720">
    <property type="entry name" value="Glycosyl_hydrolase_97"/>
</dbReference>
<evidence type="ECO:0000256" key="5">
    <source>
        <dbReference type="ARBA" id="ARBA00023295"/>
    </source>
</evidence>
<evidence type="ECO:0000313" key="10">
    <source>
        <dbReference type="EMBL" id="REG94771.1"/>
    </source>
</evidence>
<dbReference type="GO" id="GO:0030246">
    <property type="term" value="F:carbohydrate binding"/>
    <property type="evidence" value="ECO:0007669"/>
    <property type="project" value="InterPro"/>
</dbReference>
<organism evidence="10 11">
    <name type="scientific">Flavobacterium aquicola</name>
    <dbReference type="NCBI Taxonomy" id="1682742"/>
    <lineage>
        <taxon>Bacteria</taxon>
        <taxon>Pseudomonadati</taxon>
        <taxon>Bacteroidota</taxon>
        <taxon>Flavobacteriia</taxon>
        <taxon>Flavobacteriales</taxon>
        <taxon>Flavobacteriaceae</taxon>
        <taxon>Flavobacterium</taxon>
    </lineage>
</organism>
<evidence type="ECO:0000259" key="9">
    <source>
        <dbReference type="Pfam" id="PF14509"/>
    </source>
</evidence>
<comment type="caution">
    <text evidence="10">The sequence shown here is derived from an EMBL/GenBank/DDBJ whole genome shotgun (WGS) entry which is preliminary data.</text>
</comment>
<dbReference type="GO" id="GO:0016798">
    <property type="term" value="F:hydrolase activity, acting on glycosyl bonds"/>
    <property type="evidence" value="ECO:0007669"/>
    <property type="project" value="UniProtKB-KW"/>
</dbReference>
<dbReference type="PANTHER" id="PTHR35803">
    <property type="entry name" value="GLUCAN 1,4-ALPHA-GLUCOSIDASE SUSB-RELATED"/>
    <property type="match status" value="1"/>
</dbReference>
<dbReference type="InterPro" id="IPR014718">
    <property type="entry name" value="GH-type_carb-bd"/>
</dbReference>
<evidence type="ECO:0000256" key="1">
    <source>
        <dbReference type="ARBA" id="ARBA00001913"/>
    </source>
</evidence>
<dbReference type="OrthoDB" id="57532at2"/>
<dbReference type="InterPro" id="IPR017853">
    <property type="entry name" value="GH"/>
</dbReference>
<dbReference type="InterPro" id="IPR029483">
    <property type="entry name" value="GH97_C"/>
</dbReference>
<feature type="domain" description="Glycosyl-hydrolase 97 C-terminal oligomerisation" evidence="9">
    <location>
        <begin position="547"/>
        <end position="645"/>
    </location>
</feature>
<gene>
    <name evidence="10" type="ORF">C8P67_11262</name>
</gene>
<dbReference type="EMBL" id="QUNI01000012">
    <property type="protein sequence ID" value="REG94771.1"/>
    <property type="molecule type" value="Genomic_DNA"/>
</dbReference>
<proteinExistence type="predicted"/>
<evidence type="ECO:0000259" key="7">
    <source>
        <dbReference type="Pfam" id="PF10566"/>
    </source>
</evidence>
<evidence type="ECO:0000313" key="11">
    <source>
        <dbReference type="Proteomes" id="UP000257136"/>
    </source>
</evidence>
<evidence type="ECO:0000259" key="8">
    <source>
        <dbReference type="Pfam" id="PF14508"/>
    </source>
</evidence>
<name>A0A3E0E972_9FLAO</name>
<accession>A0A3E0E972</accession>
<evidence type="ECO:0000256" key="3">
    <source>
        <dbReference type="ARBA" id="ARBA00022801"/>
    </source>
</evidence>
<feature type="domain" description="Glycosyl-hydrolase 97 N-terminal" evidence="8">
    <location>
        <begin position="23"/>
        <end position="281"/>
    </location>
</feature>
<dbReference type="Gene3D" id="2.70.98.10">
    <property type="match status" value="1"/>
</dbReference>
<evidence type="ECO:0000256" key="6">
    <source>
        <dbReference type="SAM" id="SignalP"/>
    </source>
</evidence>
<dbReference type="AlphaFoldDB" id="A0A3E0E972"/>